<dbReference type="InterPro" id="IPR020274">
    <property type="entry name" value="Uncharacterised_HI1496"/>
</dbReference>
<evidence type="ECO:0000256" key="1">
    <source>
        <dbReference type="SAM" id="MobiDB-lite"/>
    </source>
</evidence>
<feature type="transmembrane region" description="Helical" evidence="2">
    <location>
        <begin position="6"/>
        <end position="24"/>
    </location>
</feature>
<dbReference type="AlphaFoldDB" id="A0A1V3ITM0"/>
<keyword evidence="2" id="KW-0472">Membrane</keyword>
<evidence type="ECO:0000313" key="3">
    <source>
        <dbReference type="EMBL" id="OOF45628.1"/>
    </source>
</evidence>
<evidence type="ECO:0000313" key="4">
    <source>
        <dbReference type="Proteomes" id="UP000188728"/>
    </source>
</evidence>
<name>A0A1V3ITM0_9PAST</name>
<comment type="caution">
    <text evidence="3">The sequence shown here is derived from an EMBL/GenBank/DDBJ whole genome shotgun (WGS) entry which is preliminary data.</text>
</comment>
<accession>A0A1V3ITM0</accession>
<keyword evidence="2" id="KW-0812">Transmembrane</keyword>
<keyword evidence="2" id="KW-1133">Transmembrane helix</keyword>
<dbReference type="Proteomes" id="UP000188728">
    <property type="component" value="Unassembled WGS sequence"/>
</dbReference>
<organism evidence="3 4">
    <name type="scientific">Rodentibacter trehalosifermentans</name>
    <dbReference type="NCBI Taxonomy" id="1908263"/>
    <lineage>
        <taxon>Bacteria</taxon>
        <taxon>Pseudomonadati</taxon>
        <taxon>Pseudomonadota</taxon>
        <taxon>Gammaproteobacteria</taxon>
        <taxon>Pasteurellales</taxon>
        <taxon>Pasteurellaceae</taxon>
        <taxon>Rodentibacter</taxon>
    </lineage>
</organism>
<sequence length="85" mass="10094">MNIQMMLLAIIGGLIVVGYIWHKLRSASREIDRLFKANQELQNQKAMAETQVKHFEVRKKNEENTRRTRRDDLIERLQQSGDLRD</sequence>
<gene>
    <name evidence="3" type="ORF">BKK51_05960</name>
</gene>
<proteinExistence type="predicted"/>
<evidence type="ECO:0000256" key="2">
    <source>
        <dbReference type="SAM" id="Phobius"/>
    </source>
</evidence>
<feature type="compositionally biased region" description="Basic and acidic residues" evidence="1">
    <location>
        <begin position="52"/>
        <end position="75"/>
    </location>
</feature>
<dbReference type="EMBL" id="MLHK01000029">
    <property type="protein sequence ID" value="OOF45628.1"/>
    <property type="molecule type" value="Genomic_DNA"/>
</dbReference>
<dbReference type="Pfam" id="PF10883">
    <property type="entry name" value="DUF2681"/>
    <property type="match status" value="1"/>
</dbReference>
<dbReference type="RefSeq" id="WP_077474009.1">
    <property type="nucleotide sequence ID" value="NZ_MLHK01000029.1"/>
</dbReference>
<reference evidence="3 4" key="1">
    <citation type="submission" date="2016-10" db="EMBL/GenBank/DDBJ databases">
        <title>Rodentibacter gen. nov. and new species.</title>
        <authorList>
            <person name="Christensen H."/>
        </authorList>
    </citation>
    <scope>NUCLEOTIDE SEQUENCE [LARGE SCALE GENOMIC DNA]</scope>
    <source>
        <strain evidence="3 4">H1983213011</strain>
    </source>
</reference>
<feature type="region of interest" description="Disordered" evidence="1">
    <location>
        <begin position="52"/>
        <end position="85"/>
    </location>
</feature>
<evidence type="ECO:0008006" key="5">
    <source>
        <dbReference type="Google" id="ProtNLM"/>
    </source>
</evidence>
<protein>
    <recommendedName>
        <fullName evidence="5">DUF2681 domain-containing protein</fullName>
    </recommendedName>
</protein>